<evidence type="ECO:0000256" key="10">
    <source>
        <dbReference type="SAM" id="Phobius"/>
    </source>
</evidence>
<evidence type="ECO:0000313" key="12">
    <source>
        <dbReference type="EMBL" id="MDM7891707.1"/>
    </source>
</evidence>
<keyword evidence="7" id="KW-0067">ATP-binding</keyword>
<keyword evidence="3" id="KW-0597">Phosphoprotein</keyword>
<dbReference type="InterPro" id="IPR011712">
    <property type="entry name" value="Sig_transdc_His_kin_sub3_dim/P"/>
</dbReference>
<sequence>MTTGPDPTSTAAAWDGPVPRRSGSATTRALNAFGIAAVTYWFVRNGLTDGAPAWVWLVGTLALAAWAIRVAARTERVLFAAAWVMVVAGAAVVVPTAAVTVAVPFVGVVVIGAGRRQPVWAGPVAATVALVVVAATAAASGAPVGLVLGGGAGPLLAAVVGFSRRQFRIAEERTRQAVAEQQRAELLADRSRAAREVHDVLAHSLGGLVLQLDAVEALLEAGRVDEATRRAGEARALAATGLADARRAVHALRDDTAPPTLTQPGDLVGLVAAHRSFGGSVTTHGDAALTTVDAAHRRVVVAAVREALSNARRHAPGRRVVLSVDRADSAVHVTVANPLDRSGHARAGADGRAGAVGHGLVGMRERFAELDDGSSVTAGKVDDAFVVAMRVPEATS</sequence>
<keyword evidence="5" id="KW-0547">Nucleotide-binding</keyword>
<dbReference type="GO" id="GO:0016301">
    <property type="term" value="F:kinase activity"/>
    <property type="evidence" value="ECO:0007669"/>
    <property type="project" value="UniProtKB-KW"/>
</dbReference>
<dbReference type="RefSeq" id="WP_289473481.1">
    <property type="nucleotide sequence ID" value="NZ_JAUCMN010000005.1"/>
</dbReference>
<keyword evidence="6 12" id="KW-0418">Kinase</keyword>
<dbReference type="SUPFAM" id="SSF55874">
    <property type="entry name" value="ATPase domain of HSP90 chaperone/DNA topoisomerase II/histidine kinase"/>
    <property type="match status" value="1"/>
</dbReference>
<dbReference type="InterPro" id="IPR036890">
    <property type="entry name" value="HATPase_C_sf"/>
</dbReference>
<keyword evidence="10" id="KW-0812">Transmembrane</keyword>
<feature type="domain" description="Signal transduction histidine kinase subgroup 3 dimerisation and phosphoacceptor" evidence="11">
    <location>
        <begin position="190"/>
        <end position="255"/>
    </location>
</feature>
<evidence type="ECO:0000256" key="3">
    <source>
        <dbReference type="ARBA" id="ARBA00022553"/>
    </source>
</evidence>
<keyword evidence="4" id="KW-0808">Transferase</keyword>
<dbReference type="Proteomes" id="UP001236404">
    <property type="component" value="Unassembled WGS sequence"/>
</dbReference>
<evidence type="ECO:0000313" key="13">
    <source>
        <dbReference type="Proteomes" id="UP001236404"/>
    </source>
</evidence>
<feature type="transmembrane region" description="Helical" evidence="10">
    <location>
        <begin position="25"/>
        <end position="43"/>
    </location>
</feature>
<gene>
    <name evidence="12" type="ORF">QUG93_08420</name>
</gene>
<evidence type="ECO:0000259" key="11">
    <source>
        <dbReference type="Pfam" id="PF07730"/>
    </source>
</evidence>
<dbReference type="InterPro" id="IPR050482">
    <property type="entry name" value="Sensor_HK_TwoCompSys"/>
</dbReference>
<organism evidence="12 13">
    <name type="scientific">Curtobacterium caseinilyticum</name>
    <dbReference type="NCBI Taxonomy" id="3055137"/>
    <lineage>
        <taxon>Bacteria</taxon>
        <taxon>Bacillati</taxon>
        <taxon>Actinomycetota</taxon>
        <taxon>Actinomycetes</taxon>
        <taxon>Micrococcales</taxon>
        <taxon>Microbacteriaceae</taxon>
        <taxon>Curtobacterium</taxon>
    </lineage>
</organism>
<dbReference type="Gene3D" id="1.20.5.1930">
    <property type="match status" value="1"/>
</dbReference>
<feature type="transmembrane region" description="Helical" evidence="10">
    <location>
        <begin position="78"/>
        <end position="111"/>
    </location>
</feature>
<keyword evidence="10" id="KW-1133">Transmembrane helix</keyword>
<dbReference type="EC" id="2.7.13.3" evidence="2"/>
<evidence type="ECO:0000256" key="2">
    <source>
        <dbReference type="ARBA" id="ARBA00012438"/>
    </source>
</evidence>
<keyword evidence="10" id="KW-0472">Membrane</keyword>
<dbReference type="PANTHER" id="PTHR24421">
    <property type="entry name" value="NITRATE/NITRITE SENSOR PROTEIN NARX-RELATED"/>
    <property type="match status" value="1"/>
</dbReference>
<evidence type="ECO:0000256" key="6">
    <source>
        <dbReference type="ARBA" id="ARBA00022777"/>
    </source>
</evidence>
<evidence type="ECO:0000256" key="7">
    <source>
        <dbReference type="ARBA" id="ARBA00022840"/>
    </source>
</evidence>
<keyword evidence="8" id="KW-0902">Two-component regulatory system</keyword>
<accession>A0ABT7TS44</accession>
<feature type="compositionally biased region" description="Polar residues" evidence="9">
    <location>
        <begin position="1"/>
        <end position="11"/>
    </location>
</feature>
<evidence type="ECO:0000256" key="9">
    <source>
        <dbReference type="SAM" id="MobiDB-lite"/>
    </source>
</evidence>
<feature type="transmembrane region" description="Helical" evidence="10">
    <location>
        <begin position="118"/>
        <end position="138"/>
    </location>
</feature>
<evidence type="ECO:0000256" key="1">
    <source>
        <dbReference type="ARBA" id="ARBA00000085"/>
    </source>
</evidence>
<feature type="transmembrane region" description="Helical" evidence="10">
    <location>
        <begin position="55"/>
        <end position="72"/>
    </location>
</feature>
<protein>
    <recommendedName>
        <fullName evidence="2">histidine kinase</fullName>
        <ecNumber evidence="2">2.7.13.3</ecNumber>
    </recommendedName>
</protein>
<feature type="region of interest" description="Disordered" evidence="9">
    <location>
        <begin position="1"/>
        <end position="20"/>
    </location>
</feature>
<dbReference type="Gene3D" id="3.30.565.10">
    <property type="entry name" value="Histidine kinase-like ATPase, C-terminal domain"/>
    <property type="match status" value="1"/>
</dbReference>
<evidence type="ECO:0000256" key="4">
    <source>
        <dbReference type="ARBA" id="ARBA00022679"/>
    </source>
</evidence>
<dbReference type="EMBL" id="JAUCMN010000005">
    <property type="protein sequence ID" value="MDM7891707.1"/>
    <property type="molecule type" value="Genomic_DNA"/>
</dbReference>
<comment type="catalytic activity">
    <reaction evidence="1">
        <text>ATP + protein L-histidine = ADP + protein N-phospho-L-histidine.</text>
        <dbReference type="EC" id="2.7.13.3"/>
    </reaction>
</comment>
<keyword evidence="13" id="KW-1185">Reference proteome</keyword>
<evidence type="ECO:0000256" key="8">
    <source>
        <dbReference type="ARBA" id="ARBA00023012"/>
    </source>
</evidence>
<name>A0ABT7TS44_9MICO</name>
<dbReference type="PANTHER" id="PTHR24421:SF10">
    <property type="entry name" value="NITRATE_NITRITE SENSOR PROTEIN NARQ"/>
    <property type="match status" value="1"/>
</dbReference>
<comment type="caution">
    <text evidence="12">The sequence shown here is derived from an EMBL/GenBank/DDBJ whole genome shotgun (WGS) entry which is preliminary data.</text>
</comment>
<dbReference type="CDD" id="cd16917">
    <property type="entry name" value="HATPase_UhpB-NarQ-NarX-like"/>
    <property type="match status" value="1"/>
</dbReference>
<proteinExistence type="predicted"/>
<feature type="transmembrane region" description="Helical" evidence="10">
    <location>
        <begin position="144"/>
        <end position="163"/>
    </location>
</feature>
<reference evidence="12 13" key="1">
    <citation type="submission" date="2023-06" db="EMBL/GenBank/DDBJ databases">
        <authorList>
            <person name="Feng G."/>
            <person name="Li J."/>
            <person name="Zhu H."/>
        </authorList>
    </citation>
    <scope>NUCLEOTIDE SEQUENCE [LARGE SCALE GENOMIC DNA]</scope>
    <source>
        <strain evidence="12 13">RHCKG28</strain>
    </source>
</reference>
<dbReference type="Pfam" id="PF07730">
    <property type="entry name" value="HisKA_3"/>
    <property type="match status" value="1"/>
</dbReference>
<evidence type="ECO:0000256" key="5">
    <source>
        <dbReference type="ARBA" id="ARBA00022741"/>
    </source>
</evidence>